<dbReference type="Gene3D" id="3.40.1090.10">
    <property type="entry name" value="Cytosolic phospholipase A2 catalytic domain"/>
    <property type="match status" value="1"/>
</dbReference>
<dbReference type="PROSITE" id="PS51635">
    <property type="entry name" value="PNPLA"/>
    <property type="match status" value="1"/>
</dbReference>
<dbReference type="InterPro" id="IPR002641">
    <property type="entry name" value="PNPLA_dom"/>
</dbReference>
<organism evidence="5">
    <name type="scientific">marine sediment metagenome</name>
    <dbReference type="NCBI Taxonomy" id="412755"/>
    <lineage>
        <taxon>unclassified sequences</taxon>
        <taxon>metagenomes</taxon>
        <taxon>ecological metagenomes</taxon>
    </lineage>
</organism>
<dbReference type="InterPro" id="IPR050301">
    <property type="entry name" value="NTE"/>
</dbReference>
<dbReference type="SUPFAM" id="SSF52151">
    <property type="entry name" value="FabD/lysophospholipase-like"/>
    <property type="match status" value="1"/>
</dbReference>
<dbReference type="AlphaFoldDB" id="X0S2X5"/>
<reference evidence="5" key="1">
    <citation type="journal article" date="2014" name="Front. Microbiol.">
        <title>High frequency of phylogenetically diverse reductive dehalogenase-homologous genes in deep subseafloor sedimentary metagenomes.</title>
        <authorList>
            <person name="Kawai M."/>
            <person name="Futagami T."/>
            <person name="Toyoda A."/>
            <person name="Takaki Y."/>
            <person name="Nishi S."/>
            <person name="Hori S."/>
            <person name="Arai W."/>
            <person name="Tsubouchi T."/>
            <person name="Morono Y."/>
            <person name="Uchiyama I."/>
            <person name="Ito T."/>
            <person name="Fujiyama A."/>
            <person name="Inagaki F."/>
            <person name="Takami H."/>
        </authorList>
    </citation>
    <scope>NUCLEOTIDE SEQUENCE</scope>
    <source>
        <strain evidence="5">Expedition CK06-06</strain>
    </source>
</reference>
<dbReference type="InterPro" id="IPR016035">
    <property type="entry name" value="Acyl_Trfase/lysoPLipase"/>
</dbReference>
<keyword evidence="2" id="KW-0442">Lipid degradation</keyword>
<accession>X0S2X5</accession>
<dbReference type="PANTHER" id="PTHR14226">
    <property type="entry name" value="NEUROPATHY TARGET ESTERASE/SWISS CHEESE D.MELANOGASTER"/>
    <property type="match status" value="1"/>
</dbReference>
<dbReference type="EMBL" id="BARS01006559">
    <property type="protein sequence ID" value="GAF70297.1"/>
    <property type="molecule type" value="Genomic_DNA"/>
</dbReference>
<feature type="domain" description="PNPLA" evidence="4">
    <location>
        <begin position="1"/>
        <end position="83"/>
    </location>
</feature>
<name>X0S2X5_9ZZZZ</name>
<dbReference type="GO" id="GO:0016042">
    <property type="term" value="P:lipid catabolic process"/>
    <property type="evidence" value="ECO:0007669"/>
    <property type="project" value="UniProtKB-KW"/>
</dbReference>
<evidence type="ECO:0000259" key="4">
    <source>
        <dbReference type="PROSITE" id="PS51635"/>
    </source>
</evidence>
<sequence length="195" mass="21615">MGWIEPKFREHLQNVQFNELLLPASLVTVDLVTGQERIRRSGDVVSSVMESINHPIFGKPILRGDEALVDGGVLANVPSHCLRRQGSNFVLAVDVTTKLSTDFCRDPRKPEKLTSPGYLRTLLRVNDVSLRSLSGIHRSGSDYVITPDTSAHTFDDFAAGEELMDLGREAAEAALPEIKERVAKVYRSIDDNTSR</sequence>
<keyword evidence="1" id="KW-0378">Hydrolase</keyword>
<protein>
    <recommendedName>
        <fullName evidence="4">PNPLA domain-containing protein</fullName>
    </recommendedName>
</protein>
<evidence type="ECO:0000256" key="3">
    <source>
        <dbReference type="ARBA" id="ARBA00023098"/>
    </source>
</evidence>
<dbReference type="GO" id="GO:0016787">
    <property type="term" value="F:hydrolase activity"/>
    <property type="evidence" value="ECO:0007669"/>
    <property type="project" value="UniProtKB-KW"/>
</dbReference>
<gene>
    <name evidence="5" type="ORF">S01H1_12754</name>
</gene>
<evidence type="ECO:0000256" key="1">
    <source>
        <dbReference type="ARBA" id="ARBA00022801"/>
    </source>
</evidence>
<keyword evidence="3" id="KW-0443">Lipid metabolism</keyword>
<dbReference type="PANTHER" id="PTHR14226:SF29">
    <property type="entry name" value="NEUROPATHY TARGET ESTERASE SWS"/>
    <property type="match status" value="1"/>
</dbReference>
<evidence type="ECO:0000256" key="2">
    <source>
        <dbReference type="ARBA" id="ARBA00022963"/>
    </source>
</evidence>
<comment type="caution">
    <text evidence="5">The sequence shown here is derived from an EMBL/GenBank/DDBJ whole genome shotgun (WGS) entry which is preliminary data.</text>
</comment>
<evidence type="ECO:0000313" key="5">
    <source>
        <dbReference type="EMBL" id="GAF70297.1"/>
    </source>
</evidence>
<proteinExistence type="predicted"/>